<dbReference type="EMBL" id="BSRI01000002">
    <property type="protein sequence ID" value="GLV60676.1"/>
    <property type="molecule type" value="Genomic_DNA"/>
</dbReference>
<gene>
    <name evidence="1" type="ORF">KDH_74950</name>
</gene>
<protein>
    <submittedName>
        <fullName evidence="1">Uncharacterized protein</fullName>
    </submittedName>
</protein>
<evidence type="ECO:0000313" key="2">
    <source>
        <dbReference type="Proteomes" id="UP001344906"/>
    </source>
</evidence>
<accession>A0ABQ6G6F6</accession>
<comment type="caution">
    <text evidence="1">The sequence shown here is derived from an EMBL/GenBank/DDBJ whole genome shotgun (WGS) entry which is preliminary data.</text>
</comment>
<name>A0ABQ6G6F6_9CHLR</name>
<sequence length="53" mass="5868">MHYVFRECLTLMIIACGTPELLHLWCSQIHGVLVQQGRIRAPAAPTYKTSAAA</sequence>
<keyword evidence="2" id="KW-1185">Reference proteome</keyword>
<evidence type="ECO:0000313" key="1">
    <source>
        <dbReference type="EMBL" id="GLV60676.1"/>
    </source>
</evidence>
<dbReference type="Proteomes" id="UP001344906">
    <property type="component" value="Unassembled WGS sequence"/>
</dbReference>
<organism evidence="1 2">
    <name type="scientific">Dictyobacter halimunensis</name>
    <dbReference type="NCBI Taxonomy" id="3026934"/>
    <lineage>
        <taxon>Bacteria</taxon>
        <taxon>Bacillati</taxon>
        <taxon>Chloroflexota</taxon>
        <taxon>Ktedonobacteria</taxon>
        <taxon>Ktedonobacterales</taxon>
        <taxon>Dictyobacteraceae</taxon>
        <taxon>Dictyobacter</taxon>
    </lineage>
</organism>
<reference evidence="1 2" key="1">
    <citation type="submission" date="2023-02" db="EMBL/GenBank/DDBJ databases">
        <title>Dictyobacter halimunensis sp. nov., a new member of the class Ktedonobacteria from forest soil in a geothermal area.</title>
        <authorList>
            <person name="Rachmania M.K."/>
            <person name="Ningsih F."/>
            <person name="Sakai Y."/>
            <person name="Yabe S."/>
            <person name="Yokota A."/>
            <person name="Sjamsuridzal W."/>
        </authorList>
    </citation>
    <scope>NUCLEOTIDE SEQUENCE [LARGE SCALE GENOMIC DNA]</scope>
    <source>
        <strain evidence="1 2">S3.2.2.5</strain>
    </source>
</reference>
<proteinExistence type="predicted"/>